<comment type="caution">
    <text evidence="1">The sequence shown here is derived from an EMBL/GenBank/DDBJ whole genome shotgun (WGS) entry which is preliminary data.</text>
</comment>
<protein>
    <submittedName>
        <fullName evidence="1">Uncharacterized protein</fullName>
    </submittedName>
</protein>
<dbReference type="AlphaFoldDB" id="A0AAD7MMF8"/>
<accession>A0AAD7MMF8</accession>
<name>A0AAD7MMF8_9AGAR</name>
<organism evidence="1 2">
    <name type="scientific">Mycena metata</name>
    <dbReference type="NCBI Taxonomy" id="1033252"/>
    <lineage>
        <taxon>Eukaryota</taxon>
        <taxon>Fungi</taxon>
        <taxon>Dikarya</taxon>
        <taxon>Basidiomycota</taxon>
        <taxon>Agaricomycotina</taxon>
        <taxon>Agaricomycetes</taxon>
        <taxon>Agaricomycetidae</taxon>
        <taxon>Agaricales</taxon>
        <taxon>Marasmiineae</taxon>
        <taxon>Mycenaceae</taxon>
        <taxon>Mycena</taxon>
    </lineage>
</organism>
<evidence type="ECO:0000313" key="2">
    <source>
        <dbReference type="Proteomes" id="UP001215598"/>
    </source>
</evidence>
<dbReference type="Proteomes" id="UP001215598">
    <property type="component" value="Unassembled WGS sequence"/>
</dbReference>
<keyword evidence="2" id="KW-1185">Reference proteome</keyword>
<proteinExistence type="predicted"/>
<gene>
    <name evidence="1" type="ORF">B0H16DRAFT_1597960</name>
</gene>
<reference evidence="1" key="1">
    <citation type="submission" date="2023-03" db="EMBL/GenBank/DDBJ databases">
        <title>Massive genome expansion in bonnet fungi (Mycena s.s.) driven by repeated elements and novel gene families across ecological guilds.</title>
        <authorList>
            <consortium name="Lawrence Berkeley National Laboratory"/>
            <person name="Harder C.B."/>
            <person name="Miyauchi S."/>
            <person name="Viragh M."/>
            <person name="Kuo A."/>
            <person name="Thoen E."/>
            <person name="Andreopoulos B."/>
            <person name="Lu D."/>
            <person name="Skrede I."/>
            <person name="Drula E."/>
            <person name="Henrissat B."/>
            <person name="Morin E."/>
            <person name="Kohler A."/>
            <person name="Barry K."/>
            <person name="LaButti K."/>
            <person name="Morin E."/>
            <person name="Salamov A."/>
            <person name="Lipzen A."/>
            <person name="Mereny Z."/>
            <person name="Hegedus B."/>
            <person name="Baldrian P."/>
            <person name="Stursova M."/>
            <person name="Weitz H."/>
            <person name="Taylor A."/>
            <person name="Grigoriev I.V."/>
            <person name="Nagy L.G."/>
            <person name="Martin F."/>
            <person name="Kauserud H."/>
        </authorList>
    </citation>
    <scope>NUCLEOTIDE SEQUENCE</scope>
    <source>
        <strain evidence="1">CBHHK182m</strain>
    </source>
</reference>
<dbReference type="EMBL" id="JARKIB010000208">
    <property type="protein sequence ID" value="KAJ7723801.1"/>
    <property type="molecule type" value="Genomic_DNA"/>
</dbReference>
<sequence>MRGGVSIIQTYLRLPDMERVTFIGFFPISILDNYFEDCSRNITALSLNLRNIGNPPEPVPTRTLIDQQRPKIQLSHLYLFNSKIMTQWLLQRNTFAFSCLRSVEMDDQTWVSLQDSLKSSLRSIESLILTNFTNPTHLDLTKLPALRLLDVCIRPDHHEWLMSTLLRPSAHPNLRIITIRIDIQIYEEYSYTFERFRSNASAIAAVHPVQRVDFHHNTNLHQKESMKSFFASDVV</sequence>
<evidence type="ECO:0000313" key="1">
    <source>
        <dbReference type="EMBL" id="KAJ7723801.1"/>
    </source>
</evidence>